<dbReference type="PANTHER" id="PTHR13794:SF58">
    <property type="entry name" value="MITOCHONDRIAL ENOLASE SUPERFAMILY MEMBER 1"/>
    <property type="match status" value="1"/>
</dbReference>
<dbReference type="PROSITE" id="PS00109">
    <property type="entry name" value="PROTEIN_KINASE_TYR"/>
    <property type="match status" value="1"/>
</dbReference>
<dbReference type="InterPro" id="IPR035751">
    <property type="entry name" value="Yes_SH3"/>
</dbReference>
<dbReference type="SUPFAM" id="SSF55550">
    <property type="entry name" value="SH2 domain"/>
    <property type="match status" value="1"/>
</dbReference>
<dbReference type="Pfam" id="PF00018">
    <property type="entry name" value="SH3_1"/>
    <property type="match status" value="1"/>
</dbReference>
<keyword evidence="10" id="KW-0460">Magnesium</keyword>
<evidence type="ECO:0000256" key="5">
    <source>
        <dbReference type="ARBA" id="ARBA00022679"/>
    </source>
</evidence>
<dbReference type="Gene3D" id="3.20.20.120">
    <property type="entry name" value="Enolase-like C-terminal domain"/>
    <property type="match status" value="1"/>
</dbReference>
<comment type="cofactor">
    <cofactor evidence="2">
        <name>Mg(2+)</name>
        <dbReference type="ChEBI" id="CHEBI:18420"/>
    </cofactor>
</comment>
<keyword evidence="14" id="KW-0449">Lipoprotein</keyword>
<feature type="compositionally biased region" description="Basic and acidic residues" evidence="21">
    <location>
        <begin position="1"/>
        <end position="12"/>
    </location>
</feature>
<keyword evidence="11 17" id="KW-0727">SH2 domain</keyword>
<dbReference type="PRINTS" id="PR00401">
    <property type="entry name" value="SH2DOMAIN"/>
</dbReference>
<evidence type="ECO:0000256" key="3">
    <source>
        <dbReference type="ARBA" id="ARBA00022443"/>
    </source>
</evidence>
<keyword evidence="7 19" id="KW-0547">Nucleotide-binding</keyword>
<keyword evidence="9 19" id="KW-0067">ATP-binding</keyword>
<keyword evidence="4" id="KW-0597">Phosphoprotein</keyword>
<dbReference type="InterPro" id="IPR036849">
    <property type="entry name" value="Enolase-like_C_sf"/>
</dbReference>
<dbReference type="SMART" id="SM00219">
    <property type="entry name" value="TyrKc"/>
    <property type="match status" value="1"/>
</dbReference>
<dbReference type="InterPro" id="IPR017441">
    <property type="entry name" value="Protein_kinase_ATP_BS"/>
</dbReference>
<keyword evidence="12 20" id="KW-0829">Tyrosine-protein kinase</keyword>
<feature type="binding site" evidence="19">
    <location>
        <position position="312"/>
    </location>
    <ligand>
        <name>ATP</name>
        <dbReference type="ChEBI" id="CHEBI:30616"/>
    </ligand>
</feature>
<dbReference type="SUPFAM" id="SSF51604">
    <property type="entry name" value="Enolase C-terminal domain-like"/>
    <property type="match status" value="1"/>
</dbReference>
<dbReference type="FunFam" id="2.30.30.40:FF:000022">
    <property type="entry name" value="Tyrosine-protein kinase"/>
    <property type="match status" value="1"/>
</dbReference>
<dbReference type="GO" id="GO:0016052">
    <property type="term" value="P:carbohydrate catabolic process"/>
    <property type="evidence" value="ECO:0007669"/>
    <property type="project" value="TreeGrafter"/>
</dbReference>
<dbReference type="Gene3D" id="3.30.505.10">
    <property type="entry name" value="SH2 domain"/>
    <property type="match status" value="1"/>
</dbReference>
<evidence type="ECO:0000256" key="13">
    <source>
        <dbReference type="ARBA" id="ARBA00023239"/>
    </source>
</evidence>
<keyword evidence="3 18" id="KW-0728">SH3 domain</keyword>
<dbReference type="GO" id="GO:0005524">
    <property type="term" value="F:ATP binding"/>
    <property type="evidence" value="ECO:0007669"/>
    <property type="project" value="UniProtKB-UniRule"/>
</dbReference>
<dbReference type="PANTHER" id="PTHR13794">
    <property type="entry name" value="ENOLASE SUPERFAMILY, MANDELATE RACEMASE"/>
    <property type="match status" value="1"/>
</dbReference>
<dbReference type="GeneTree" id="ENSGT00940000154920"/>
<dbReference type="PROSITE" id="PS00107">
    <property type="entry name" value="PROTEIN_KINASE_ATP"/>
    <property type="match status" value="1"/>
</dbReference>
<dbReference type="Proteomes" id="UP000694383">
    <property type="component" value="Unplaced"/>
</dbReference>
<dbReference type="SMART" id="SM00922">
    <property type="entry name" value="MR_MLE"/>
    <property type="match status" value="1"/>
</dbReference>
<evidence type="ECO:0000256" key="15">
    <source>
        <dbReference type="ARBA" id="ARBA00051245"/>
    </source>
</evidence>
<dbReference type="InterPro" id="IPR036028">
    <property type="entry name" value="SH3-like_dom_sf"/>
</dbReference>
<dbReference type="InterPro" id="IPR029065">
    <property type="entry name" value="Enolase_C-like"/>
</dbReference>
<comment type="similarity">
    <text evidence="20">Belongs to the protein kinase superfamily. Tyr protein kinase family.</text>
</comment>
<dbReference type="GO" id="GO:0000287">
    <property type="term" value="F:magnesium ion binding"/>
    <property type="evidence" value="ECO:0007669"/>
    <property type="project" value="TreeGrafter"/>
</dbReference>
<dbReference type="SFLD" id="SFLDG00179">
    <property type="entry name" value="mandelate_racemase"/>
    <property type="match status" value="1"/>
</dbReference>
<dbReference type="InterPro" id="IPR020635">
    <property type="entry name" value="Tyr_kinase_cat_dom"/>
</dbReference>
<dbReference type="PROSITE" id="PS00909">
    <property type="entry name" value="MR_MLE_2"/>
    <property type="match status" value="1"/>
</dbReference>
<name>A0A8C8DT07_9TELE</name>
<dbReference type="SUPFAM" id="SSF56112">
    <property type="entry name" value="Protein kinase-like (PK-like)"/>
    <property type="match status" value="1"/>
</dbReference>
<dbReference type="Gene3D" id="3.30.200.20">
    <property type="entry name" value="Phosphorylase Kinase, domain 1"/>
    <property type="match status" value="1"/>
</dbReference>
<sequence>MGCIKSKEDKGPVLKYQPESSPVSDSTAGAATAHVGHYGPDPTQQNQAPAPSSGSGVVNFNHNLAPFGGSSSTITPFGGASTSFSGPLSNSFSGAVSSGVTFFVALYDYEARTSDDLTFKKGDRFQIINNTEGDWWEARSITTGKKGYIPSNYVAPADSIQAEEWYFGKMGRKDAERLLLNPGNDRGTFLVRESETTKGAYSLSIRDWDSAKGDNVKHYKIRKLDNGGYYITTRAQFDTLQKLVKHYTEHADGLCHRLTTVCPTVKPQTQGLAKDAWEISRESLQLELKLGQGCFGEVWMGTWNGTTKVAIKTLKPGTMSPEAFLQEAQIMKKLRHDKLVPLFAVVSEEPIYIVTEYMSKGSLLDFLKEGEGKFLNLVMLVDMAAKIADGMAFIERMNYIHRDLRAANILVGDNLVCKIADFGLARLIEDNEYTARQVVCAVQALTGLVVGKSLEEIVRDFRGFYRLLTSDGQMRWLGPEKGVIHLATAALLNAVWDLWARMEGKPLWKLLVDMSPERLVSCIDFRYITDVLTEEEALELLVKAQEGKRQREEEMLREGYPAYTTSCAWLGYSDQQLKQLCTDALKGGWTKFKVKVGADLDDDVRRCRLIRQMIGPDNTLMIDANQRWDVSEAIRWVSKLAEVKPLWIEEPTSPDDILGHAAISKALAPLGIGVATGEQCHNRVMFKQFLQAGALQFVQIDSCRLGSVNENLAVLLMAHKFQVPVCPHAGGVGLCELVQHLILFDYICVSASLSNRMCEYVDHLHEHFVCPVVIDNARYMPPKIPGYSCEMLESSVKKHQYPDGDAWKLYPKK</sequence>
<dbReference type="SUPFAM" id="SSF54826">
    <property type="entry name" value="Enolase N-terminal domain-like"/>
    <property type="match status" value="1"/>
</dbReference>
<keyword evidence="13" id="KW-0456">Lyase</keyword>
<dbReference type="Ensembl" id="ENSOSIT00000028913.1">
    <property type="protein sequence ID" value="ENSOSIP00000027428.1"/>
    <property type="gene ID" value="ENSOSIG00000012901.1"/>
</dbReference>
<dbReference type="Gene3D" id="3.30.390.10">
    <property type="entry name" value="Enolase-like, N-terminal domain"/>
    <property type="match status" value="1"/>
</dbReference>
<dbReference type="Pfam" id="PF00017">
    <property type="entry name" value="SH2"/>
    <property type="match status" value="1"/>
</dbReference>
<reference evidence="25" key="1">
    <citation type="submission" date="2025-08" db="UniProtKB">
        <authorList>
            <consortium name="Ensembl"/>
        </authorList>
    </citation>
    <scope>IDENTIFICATION</scope>
</reference>
<dbReference type="Pfam" id="PF13378">
    <property type="entry name" value="MR_MLE_C"/>
    <property type="match status" value="1"/>
</dbReference>
<evidence type="ECO:0000256" key="4">
    <source>
        <dbReference type="ARBA" id="ARBA00022553"/>
    </source>
</evidence>
<dbReference type="SUPFAM" id="SSF50044">
    <property type="entry name" value="SH3-domain"/>
    <property type="match status" value="1"/>
</dbReference>
<comment type="catalytic activity">
    <reaction evidence="15 20">
        <text>L-tyrosyl-[protein] + ATP = O-phospho-L-tyrosyl-[protein] + ADP + H(+)</text>
        <dbReference type="Rhea" id="RHEA:10596"/>
        <dbReference type="Rhea" id="RHEA-COMP:10136"/>
        <dbReference type="Rhea" id="RHEA-COMP:20101"/>
        <dbReference type="ChEBI" id="CHEBI:15378"/>
        <dbReference type="ChEBI" id="CHEBI:30616"/>
        <dbReference type="ChEBI" id="CHEBI:46858"/>
        <dbReference type="ChEBI" id="CHEBI:61978"/>
        <dbReference type="ChEBI" id="CHEBI:456216"/>
        <dbReference type="EC" id="2.7.10.2"/>
    </reaction>
</comment>
<evidence type="ECO:0000256" key="18">
    <source>
        <dbReference type="PROSITE-ProRule" id="PRU00192"/>
    </source>
</evidence>
<evidence type="ECO:0000256" key="11">
    <source>
        <dbReference type="ARBA" id="ARBA00022999"/>
    </source>
</evidence>
<dbReference type="InterPro" id="IPR008266">
    <property type="entry name" value="Tyr_kinase_AS"/>
</dbReference>
<keyword evidence="8 20" id="KW-0418">Kinase</keyword>
<evidence type="ECO:0000256" key="2">
    <source>
        <dbReference type="ARBA" id="ARBA00001946"/>
    </source>
</evidence>
<dbReference type="Pfam" id="PF07714">
    <property type="entry name" value="PK_Tyr_Ser-Thr"/>
    <property type="match status" value="1"/>
</dbReference>
<dbReference type="FunFam" id="3.20.20.120:FF:000007">
    <property type="entry name" value="Mitochondrial enolase superfamily member 1"/>
    <property type="match status" value="1"/>
</dbReference>
<feature type="domain" description="SH2" evidence="22">
    <location>
        <begin position="165"/>
        <end position="262"/>
    </location>
</feature>
<evidence type="ECO:0000256" key="14">
    <source>
        <dbReference type="ARBA" id="ARBA00023288"/>
    </source>
</evidence>
<feature type="region of interest" description="Disordered" evidence="21">
    <location>
        <begin position="1"/>
        <end position="56"/>
    </location>
</feature>
<dbReference type="InterPro" id="IPR013342">
    <property type="entry name" value="Mandelate_racemase_C"/>
</dbReference>
<dbReference type="FunFam" id="3.30.505.10:FF:000001">
    <property type="entry name" value="Tyrosine-protein kinase"/>
    <property type="match status" value="1"/>
</dbReference>
<keyword evidence="5 20" id="KW-0808">Transferase</keyword>
<evidence type="ECO:0000256" key="21">
    <source>
        <dbReference type="SAM" id="MobiDB-lite"/>
    </source>
</evidence>
<proteinExistence type="inferred from homology"/>
<comment type="catalytic activity">
    <reaction evidence="1">
        <text>L-fuconate = 2-dehydro-3-deoxy-L-fuconate + H2O</text>
        <dbReference type="Rhea" id="RHEA:22772"/>
        <dbReference type="ChEBI" id="CHEBI:15377"/>
        <dbReference type="ChEBI" id="CHEBI:21291"/>
        <dbReference type="ChEBI" id="CHEBI:37448"/>
        <dbReference type="EC" id="4.2.1.68"/>
    </reaction>
</comment>
<dbReference type="PRINTS" id="PR00109">
    <property type="entry name" value="TYRKINASE"/>
</dbReference>
<evidence type="ECO:0000313" key="25">
    <source>
        <dbReference type="Ensembl" id="ENSOSIP00000027428.1"/>
    </source>
</evidence>
<protein>
    <recommendedName>
        <fullName evidence="20">Tyrosine-protein kinase</fullName>
        <ecNumber evidence="20">2.7.10.2</ecNumber>
    </recommendedName>
</protein>
<dbReference type="Gene3D" id="2.30.30.40">
    <property type="entry name" value="SH3 Domains"/>
    <property type="match status" value="1"/>
</dbReference>
<dbReference type="AlphaFoldDB" id="A0A8C8DT07"/>
<evidence type="ECO:0000256" key="17">
    <source>
        <dbReference type="PROSITE-ProRule" id="PRU00191"/>
    </source>
</evidence>
<evidence type="ECO:0000256" key="1">
    <source>
        <dbReference type="ARBA" id="ARBA00001737"/>
    </source>
</evidence>
<dbReference type="PROSITE" id="PS50011">
    <property type="entry name" value="PROTEIN_KINASE_DOM"/>
    <property type="match status" value="1"/>
</dbReference>
<evidence type="ECO:0000259" key="22">
    <source>
        <dbReference type="PROSITE" id="PS50001"/>
    </source>
</evidence>
<organism evidence="25 26">
    <name type="scientific">Oryzias sinensis</name>
    <name type="common">Chinese medaka</name>
    <dbReference type="NCBI Taxonomy" id="183150"/>
    <lineage>
        <taxon>Eukaryota</taxon>
        <taxon>Metazoa</taxon>
        <taxon>Chordata</taxon>
        <taxon>Craniata</taxon>
        <taxon>Vertebrata</taxon>
        <taxon>Euteleostomi</taxon>
        <taxon>Actinopterygii</taxon>
        <taxon>Neopterygii</taxon>
        <taxon>Teleostei</taxon>
        <taxon>Neoteleostei</taxon>
        <taxon>Acanthomorphata</taxon>
        <taxon>Ovalentaria</taxon>
        <taxon>Atherinomorphae</taxon>
        <taxon>Beloniformes</taxon>
        <taxon>Adrianichthyidae</taxon>
        <taxon>Oryziinae</taxon>
        <taxon>Oryzias</taxon>
    </lineage>
</organism>
<evidence type="ECO:0000256" key="20">
    <source>
        <dbReference type="RuleBase" id="RU362096"/>
    </source>
</evidence>
<feature type="compositionally biased region" description="Polar residues" evidence="21">
    <location>
        <begin position="18"/>
        <end position="29"/>
    </location>
</feature>
<dbReference type="CDD" id="cd12007">
    <property type="entry name" value="SH3_Yes"/>
    <property type="match status" value="1"/>
</dbReference>
<dbReference type="SFLD" id="SFLDS00001">
    <property type="entry name" value="Enolase"/>
    <property type="match status" value="1"/>
</dbReference>
<evidence type="ECO:0000256" key="12">
    <source>
        <dbReference type="ARBA" id="ARBA00023137"/>
    </source>
</evidence>
<keyword evidence="26" id="KW-1185">Reference proteome</keyword>
<evidence type="ECO:0000256" key="19">
    <source>
        <dbReference type="PROSITE-ProRule" id="PRU10141"/>
    </source>
</evidence>
<dbReference type="PROSITE" id="PS50002">
    <property type="entry name" value="SH3"/>
    <property type="match status" value="1"/>
</dbReference>
<evidence type="ECO:0000259" key="23">
    <source>
        <dbReference type="PROSITE" id="PS50002"/>
    </source>
</evidence>
<dbReference type="SMART" id="SM00252">
    <property type="entry name" value="SH2"/>
    <property type="match status" value="1"/>
</dbReference>
<feature type="domain" description="Protein kinase" evidence="24">
    <location>
        <begin position="284"/>
        <end position="563"/>
    </location>
</feature>
<dbReference type="InterPro" id="IPR011009">
    <property type="entry name" value="Kinase-like_dom_sf"/>
</dbReference>
<accession>A0A8C8DT07</accession>
<dbReference type="InterPro" id="IPR001245">
    <property type="entry name" value="Ser-Thr/Tyr_kinase_cat_dom"/>
</dbReference>
<dbReference type="CDD" id="cd09933">
    <property type="entry name" value="SH2_Src_family"/>
    <property type="match status" value="1"/>
</dbReference>
<dbReference type="InterPro" id="IPR000719">
    <property type="entry name" value="Prot_kinase_dom"/>
</dbReference>
<dbReference type="PROSITE" id="PS50001">
    <property type="entry name" value="SH2"/>
    <property type="match status" value="1"/>
</dbReference>
<dbReference type="FunFam" id="3.30.200.20:FF:000016">
    <property type="entry name" value="Tyrosine-protein kinase"/>
    <property type="match status" value="1"/>
</dbReference>
<keyword evidence="6" id="KW-0479">Metal-binding</keyword>
<evidence type="ECO:0000313" key="26">
    <source>
        <dbReference type="Proteomes" id="UP000694383"/>
    </source>
</evidence>
<dbReference type="GO" id="GO:0004715">
    <property type="term" value="F:non-membrane spanning protein tyrosine kinase activity"/>
    <property type="evidence" value="ECO:0007669"/>
    <property type="project" value="UniProtKB-EC"/>
</dbReference>
<dbReference type="InterPro" id="IPR000980">
    <property type="entry name" value="SH2"/>
</dbReference>
<dbReference type="InterPro" id="IPR036860">
    <property type="entry name" value="SH2_dom_sf"/>
</dbReference>
<evidence type="ECO:0000256" key="8">
    <source>
        <dbReference type="ARBA" id="ARBA00022777"/>
    </source>
</evidence>
<evidence type="ECO:0000256" key="9">
    <source>
        <dbReference type="ARBA" id="ARBA00022840"/>
    </source>
</evidence>
<feature type="domain" description="SH3" evidence="23">
    <location>
        <begin position="98"/>
        <end position="159"/>
    </location>
</feature>
<evidence type="ECO:0000256" key="6">
    <source>
        <dbReference type="ARBA" id="ARBA00022723"/>
    </source>
</evidence>
<dbReference type="SMART" id="SM00326">
    <property type="entry name" value="SH3"/>
    <property type="match status" value="1"/>
</dbReference>
<dbReference type="PRINTS" id="PR00452">
    <property type="entry name" value="SH3DOMAIN"/>
</dbReference>
<evidence type="ECO:0000256" key="16">
    <source>
        <dbReference type="ARBA" id="ARBA00061144"/>
    </source>
</evidence>
<reference evidence="25" key="2">
    <citation type="submission" date="2025-09" db="UniProtKB">
        <authorList>
            <consortium name="Ensembl"/>
        </authorList>
    </citation>
    <scope>IDENTIFICATION</scope>
</reference>
<evidence type="ECO:0000259" key="24">
    <source>
        <dbReference type="PROSITE" id="PS50011"/>
    </source>
</evidence>
<dbReference type="InterPro" id="IPR001452">
    <property type="entry name" value="SH3_domain"/>
</dbReference>
<feature type="compositionally biased region" description="Polar residues" evidence="21">
    <location>
        <begin position="42"/>
        <end position="56"/>
    </location>
</feature>
<dbReference type="GO" id="GO:0009063">
    <property type="term" value="P:amino acid catabolic process"/>
    <property type="evidence" value="ECO:0007669"/>
    <property type="project" value="InterPro"/>
</dbReference>
<evidence type="ECO:0000256" key="10">
    <source>
        <dbReference type="ARBA" id="ARBA00022842"/>
    </source>
</evidence>
<comment type="similarity">
    <text evidence="16">Belongs to the mandelate racemase/muconate lactonizing enzyme family. ENOSF1 subfamily.</text>
</comment>
<dbReference type="InterPro" id="IPR046945">
    <property type="entry name" value="RHMD-like"/>
</dbReference>
<dbReference type="EC" id="2.7.10.2" evidence="20"/>
<dbReference type="InterPro" id="IPR029017">
    <property type="entry name" value="Enolase-like_N"/>
</dbReference>
<dbReference type="InterPro" id="IPR018110">
    <property type="entry name" value="Mandel_Rmase/mucon_lact_enz_CS"/>
</dbReference>
<dbReference type="GO" id="GO:0050023">
    <property type="term" value="F:L-fuconate dehydratase activity"/>
    <property type="evidence" value="ECO:0007669"/>
    <property type="project" value="UniProtKB-EC"/>
</dbReference>
<evidence type="ECO:0000256" key="7">
    <source>
        <dbReference type="ARBA" id="ARBA00022741"/>
    </source>
</evidence>